<keyword evidence="3" id="KW-1185">Reference proteome</keyword>
<comment type="caution">
    <text evidence="2">The sequence shown here is derived from an EMBL/GenBank/DDBJ whole genome shotgun (WGS) entry which is preliminary data.</text>
</comment>
<dbReference type="EMBL" id="JXSQ01000019">
    <property type="protein sequence ID" value="KIP51931.1"/>
    <property type="molecule type" value="Genomic_DNA"/>
</dbReference>
<evidence type="ECO:0000256" key="1">
    <source>
        <dbReference type="SAM" id="Phobius"/>
    </source>
</evidence>
<protein>
    <submittedName>
        <fullName evidence="2">Uncharacterized protein</fullName>
    </submittedName>
</protein>
<sequence>MPFSGGFLQPFTVAAIVQVAVYATTGQVVLSTFYAVPVVLCAFVAPARALLDASRVVPLILCR</sequence>
<gene>
    <name evidence="2" type="ORF">SD72_12435</name>
</gene>
<evidence type="ECO:0000313" key="3">
    <source>
        <dbReference type="Proteomes" id="UP000032120"/>
    </source>
</evidence>
<evidence type="ECO:0000313" key="2">
    <source>
        <dbReference type="EMBL" id="KIP51931.1"/>
    </source>
</evidence>
<keyword evidence="1" id="KW-1133">Transmembrane helix</keyword>
<keyword evidence="1" id="KW-0472">Membrane</keyword>
<dbReference type="AlphaFoldDB" id="A0A0D0HWE7"/>
<feature type="transmembrane region" description="Helical" evidence="1">
    <location>
        <begin position="33"/>
        <end position="51"/>
    </location>
</feature>
<organism evidence="2 3">
    <name type="scientific">Leucobacter komagatae</name>
    <dbReference type="NCBI Taxonomy" id="55969"/>
    <lineage>
        <taxon>Bacteria</taxon>
        <taxon>Bacillati</taxon>
        <taxon>Actinomycetota</taxon>
        <taxon>Actinomycetes</taxon>
        <taxon>Micrococcales</taxon>
        <taxon>Microbacteriaceae</taxon>
        <taxon>Leucobacter</taxon>
    </lineage>
</organism>
<name>A0A0D0HWE7_9MICO</name>
<reference evidence="2 3" key="1">
    <citation type="submission" date="2015-01" db="EMBL/GenBank/DDBJ databases">
        <title>Draft genome sequence of Leucobacter komagatae strain VKM ST2845.</title>
        <authorList>
            <person name="Karlyshev A.V."/>
            <person name="Kudryashova E.B."/>
        </authorList>
    </citation>
    <scope>NUCLEOTIDE SEQUENCE [LARGE SCALE GENOMIC DNA]</scope>
    <source>
        <strain evidence="2 3">VKM ST2845</strain>
    </source>
</reference>
<accession>A0A0D0HWE7</accession>
<proteinExistence type="predicted"/>
<dbReference type="Proteomes" id="UP000032120">
    <property type="component" value="Unassembled WGS sequence"/>
</dbReference>
<keyword evidence="1" id="KW-0812">Transmembrane</keyword>